<evidence type="ECO:0000313" key="10">
    <source>
        <dbReference type="Proteomes" id="UP000214646"/>
    </source>
</evidence>
<dbReference type="InterPro" id="IPR024607">
    <property type="entry name" value="Sulfatase_CS"/>
</dbReference>
<dbReference type="GO" id="GO:0046872">
    <property type="term" value="F:metal ion binding"/>
    <property type="evidence" value="ECO:0007669"/>
    <property type="project" value="UniProtKB-KW"/>
</dbReference>
<dbReference type="Gene3D" id="3.40.720.10">
    <property type="entry name" value="Alkaline Phosphatase, subunit A"/>
    <property type="match status" value="1"/>
</dbReference>
<evidence type="ECO:0000256" key="2">
    <source>
        <dbReference type="ARBA" id="ARBA00008779"/>
    </source>
</evidence>
<protein>
    <submittedName>
        <fullName evidence="9">Choline-sulfatase</fullName>
    </submittedName>
</protein>
<evidence type="ECO:0000313" key="9">
    <source>
        <dbReference type="EMBL" id="OWK46348.1"/>
    </source>
</evidence>
<dbReference type="RefSeq" id="WP_088252656.1">
    <property type="nucleotide sequence ID" value="NZ_NIDE01000001.1"/>
</dbReference>
<dbReference type="Proteomes" id="UP000214646">
    <property type="component" value="Unassembled WGS sequence"/>
</dbReference>
<keyword evidence="10" id="KW-1185">Reference proteome</keyword>
<evidence type="ECO:0000256" key="1">
    <source>
        <dbReference type="ARBA" id="ARBA00001913"/>
    </source>
</evidence>
<evidence type="ECO:0000259" key="8">
    <source>
        <dbReference type="Pfam" id="PF00884"/>
    </source>
</evidence>
<dbReference type="PANTHER" id="PTHR42693">
    <property type="entry name" value="ARYLSULFATASE FAMILY MEMBER"/>
    <property type="match status" value="1"/>
</dbReference>
<comment type="caution">
    <text evidence="9">The sequence shown here is derived from an EMBL/GenBank/DDBJ whole genome shotgun (WGS) entry which is preliminary data.</text>
</comment>
<feature type="chain" id="PRO_5011990946" evidence="7">
    <location>
        <begin position="21"/>
        <end position="481"/>
    </location>
</feature>
<dbReference type="GO" id="GO:0004065">
    <property type="term" value="F:arylsulfatase activity"/>
    <property type="evidence" value="ECO:0007669"/>
    <property type="project" value="TreeGrafter"/>
</dbReference>
<dbReference type="Gene3D" id="3.30.1120.10">
    <property type="match status" value="1"/>
</dbReference>
<comment type="similarity">
    <text evidence="2">Belongs to the sulfatase family.</text>
</comment>
<dbReference type="OrthoDB" id="9783154at2"/>
<organism evidence="9 10">
    <name type="scientific">Fimbriiglobus ruber</name>
    <dbReference type="NCBI Taxonomy" id="1908690"/>
    <lineage>
        <taxon>Bacteria</taxon>
        <taxon>Pseudomonadati</taxon>
        <taxon>Planctomycetota</taxon>
        <taxon>Planctomycetia</taxon>
        <taxon>Gemmatales</taxon>
        <taxon>Gemmataceae</taxon>
        <taxon>Fimbriiglobus</taxon>
    </lineage>
</organism>
<feature type="domain" description="Sulfatase N-terminal" evidence="8">
    <location>
        <begin position="26"/>
        <end position="327"/>
    </location>
</feature>
<dbReference type="SUPFAM" id="SSF53649">
    <property type="entry name" value="Alkaline phosphatase-like"/>
    <property type="match status" value="1"/>
</dbReference>
<dbReference type="EMBL" id="NIDE01000001">
    <property type="protein sequence ID" value="OWK46348.1"/>
    <property type="molecule type" value="Genomic_DNA"/>
</dbReference>
<reference evidence="10" key="1">
    <citation type="submission" date="2017-06" db="EMBL/GenBank/DDBJ databases">
        <title>Genome analysis of Fimbriiglobus ruber SP5, the first member of the order Planctomycetales with confirmed chitinolytic capability.</title>
        <authorList>
            <person name="Ravin N.V."/>
            <person name="Rakitin A.L."/>
            <person name="Ivanova A.A."/>
            <person name="Beletsky A.V."/>
            <person name="Kulichevskaya I.S."/>
            <person name="Mardanov A.V."/>
            <person name="Dedysh S.N."/>
        </authorList>
    </citation>
    <scope>NUCLEOTIDE SEQUENCE [LARGE SCALE GENOMIC DNA]</scope>
    <source>
        <strain evidence="10">SP5</strain>
    </source>
</reference>
<dbReference type="InterPro" id="IPR000917">
    <property type="entry name" value="Sulfatase_N"/>
</dbReference>
<comment type="cofactor">
    <cofactor evidence="1">
        <name>Ca(2+)</name>
        <dbReference type="ChEBI" id="CHEBI:29108"/>
    </cofactor>
</comment>
<gene>
    <name evidence="9" type="ORF">FRUB_00047</name>
</gene>
<evidence type="ECO:0000256" key="4">
    <source>
        <dbReference type="ARBA" id="ARBA00022729"/>
    </source>
</evidence>
<accession>A0A225E6B4</accession>
<keyword evidence="3" id="KW-0479">Metal-binding</keyword>
<keyword evidence="6" id="KW-0106">Calcium</keyword>
<dbReference type="InterPro" id="IPR017850">
    <property type="entry name" value="Alkaline_phosphatase_core_sf"/>
</dbReference>
<dbReference type="CDD" id="cd16144">
    <property type="entry name" value="ARS_like"/>
    <property type="match status" value="1"/>
</dbReference>
<evidence type="ECO:0000256" key="7">
    <source>
        <dbReference type="SAM" id="SignalP"/>
    </source>
</evidence>
<dbReference type="InterPro" id="IPR050738">
    <property type="entry name" value="Sulfatase"/>
</dbReference>
<proteinExistence type="inferred from homology"/>
<dbReference type="PANTHER" id="PTHR42693:SF42">
    <property type="entry name" value="ARYLSULFATASE G"/>
    <property type="match status" value="1"/>
</dbReference>
<evidence type="ECO:0000256" key="5">
    <source>
        <dbReference type="ARBA" id="ARBA00022801"/>
    </source>
</evidence>
<name>A0A225E6B4_9BACT</name>
<evidence type="ECO:0000256" key="6">
    <source>
        <dbReference type="ARBA" id="ARBA00022837"/>
    </source>
</evidence>
<keyword evidence="5" id="KW-0378">Hydrolase</keyword>
<sequence>MRHLPLSLVAFLFLASTATAAPPKQPNIVLILADDLGAFDLACDGRTDHRTPNLDKLAAAGARFTAAYAAASICSPTRAALMTGLSPARLHLTTFLPGRGDAPSQKLLHPTIATHLPANTATLPGLLKEAGYATGCFGKWHLGGKGHLPTDHGFDEFYPGQANTTPSVDEGGKGEFGLTAAAGAFAEKNKDRPFFVYLAHNAPHIPYTARPDRVKTNAAAFEPTYAAVVESLDASVGQLLQTLDNLGVADRTIVIFTSDNGGLHVPELKHERVTHNGRLRAGKGFLYEGGLRVPLIVRWPGTVKPGMVISTPVQTADWLPTLLEIAGRKVPAGLDGVSFGGQLTGGEVPVPRSLYWHQPHYTNQGGRPGSAIRDGNWKLIEWAEDDSAELFDLTTDPGETTDLAAKYPDRVKTLRAKLATWRTGLGAQTMSPNPAFDTTKHRALYIDPDPSKFAPATASPVTFEAMRAWRKRTDAAVAAQR</sequence>
<dbReference type="AlphaFoldDB" id="A0A225E6B4"/>
<dbReference type="Pfam" id="PF00884">
    <property type="entry name" value="Sulfatase"/>
    <property type="match status" value="1"/>
</dbReference>
<dbReference type="PROSITE" id="PS00523">
    <property type="entry name" value="SULFATASE_1"/>
    <property type="match status" value="1"/>
</dbReference>
<evidence type="ECO:0000256" key="3">
    <source>
        <dbReference type="ARBA" id="ARBA00022723"/>
    </source>
</evidence>
<keyword evidence="4 7" id="KW-0732">Signal</keyword>
<feature type="signal peptide" evidence="7">
    <location>
        <begin position="1"/>
        <end position="20"/>
    </location>
</feature>